<dbReference type="InterPro" id="IPR039653">
    <property type="entry name" value="Prenyltransferase"/>
</dbReference>
<feature type="transmembrane region" description="Helical" evidence="9">
    <location>
        <begin position="246"/>
        <end position="268"/>
    </location>
</feature>
<dbReference type="HAMAP" id="MF_01635">
    <property type="entry name" value="UbiA"/>
    <property type="match status" value="1"/>
</dbReference>
<evidence type="ECO:0000256" key="4">
    <source>
        <dbReference type="ARBA" id="ARBA00005985"/>
    </source>
</evidence>
<feature type="transmembrane region" description="Helical" evidence="9">
    <location>
        <begin position="312"/>
        <end position="334"/>
    </location>
</feature>
<evidence type="ECO:0000256" key="10">
    <source>
        <dbReference type="SAM" id="MobiDB-lite"/>
    </source>
</evidence>
<dbReference type="Gene3D" id="1.20.120.1780">
    <property type="entry name" value="UbiA prenyltransferase"/>
    <property type="match status" value="1"/>
</dbReference>
<comment type="similarity">
    <text evidence="4 9">Belongs to the UbiA prenyltransferase family.</text>
</comment>
<protein>
    <recommendedName>
        <fullName evidence="9">4-hydroxybenzoate polyprenyltransferase, mitochondrial</fullName>
        <shortName evidence="9">4-HB polyprenyltransferase</shortName>
        <ecNumber evidence="9">2.5.1.39</ecNumber>
    </recommendedName>
    <alternativeName>
        <fullName evidence="9">Para-hydroxybenzoate--polyprenyltransferase</fullName>
        <shortName evidence="9">PHB:PPT</shortName>
        <shortName evidence="9">PHB:polyprenyltransferase</shortName>
    </alternativeName>
</protein>
<dbReference type="GO" id="GO:0008299">
    <property type="term" value="P:isoprenoid biosynthetic process"/>
    <property type="evidence" value="ECO:0007669"/>
    <property type="project" value="UniProtKB-UniRule"/>
</dbReference>
<comment type="cofactor">
    <cofactor evidence="1 9">
        <name>Mg(2+)</name>
        <dbReference type="ChEBI" id="CHEBI:18420"/>
    </cofactor>
</comment>
<feature type="transmembrane region" description="Helical" evidence="9">
    <location>
        <begin position="179"/>
        <end position="196"/>
    </location>
</feature>
<dbReference type="Gene3D" id="1.10.357.140">
    <property type="entry name" value="UbiA prenyltransferase"/>
    <property type="match status" value="1"/>
</dbReference>
<dbReference type="PANTHER" id="PTHR11048:SF28">
    <property type="entry name" value="4-HYDROXYBENZOATE POLYPRENYLTRANSFERASE, MITOCHONDRIAL"/>
    <property type="match status" value="1"/>
</dbReference>
<dbReference type="FunFam" id="1.10.357.140:FF:000008">
    <property type="entry name" value="4-hydroxybenzoate octaprenyltransferase"/>
    <property type="match status" value="1"/>
</dbReference>
<gene>
    <name evidence="11" type="ORF">M378DRAFT_127200</name>
</gene>
<comment type="function">
    <text evidence="9">Catalyzes the prenylation of para-hydroxybenzoate (PHB) with an all-trans polyprenyl group. Mediates the second step in the final reaction sequence of coenzyme Q (CoQ) biosynthesis, which is the condensation of the polyisoprenoid side chain with PHB, generating the first membrane-bound Q intermediate.</text>
</comment>
<evidence type="ECO:0000256" key="7">
    <source>
        <dbReference type="ARBA" id="ARBA00022989"/>
    </source>
</evidence>
<comment type="pathway">
    <text evidence="9">Cofactor biosynthesis; ubiquinone biosynthesis.</text>
</comment>
<keyword evidence="7 9" id="KW-1133">Transmembrane helix</keyword>
<dbReference type="Pfam" id="PF01040">
    <property type="entry name" value="UbiA"/>
    <property type="match status" value="1"/>
</dbReference>
<keyword evidence="9" id="KW-0999">Mitochondrion inner membrane</keyword>
<dbReference type="InterPro" id="IPR006370">
    <property type="entry name" value="HB_polyprenyltransferase-like"/>
</dbReference>
<keyword evidence="9" id="KW-0831">Ubiquinone biosynthesis</keyword>
<evidence type="ECO:0000256" key="3">
    <source>
        <dbReference type="ARBA" id="ARBA00005179"/>
    </source>
</evidence>
<evidence type="ECO:0000256" key="2">
    <source>
        <dbReference type="ARBA" id="ARBA00004141"/>
    </source>
</evidence>
<evidence type="ECO:0000313" key="12">
    <source>
        <dbReference type="Proteomes" id="UP000054549"/>
    </source>
</evidence>
<dbReference type="InParanoid" id="A0A0C2X583"/>
<feature type="transmembrane region" description="Helical" evidence="9">
    <location>
        <begin position="202"/>
        <end position="225"/>
    </location>
</feature>
<reference evidence="11 12" key="1">
    <citation type="submission" date="2014-04" db="EMBL/GenBank/DDBJ databases">
        <title>Evolutionary Origins and Diversification of the Mycorrhizal Mutualists.</title>
        <authorList>
            <consortium name="DOE Joint Genome Institute"/>
            <consortium name="Mycorrhizal Genomics Consortium"/>
            <person name="Kohler A."/>
            <person name="Kuo A."/>
            <person name="Nagy L.G."/>
            <person name="Floudas D."/>
            <person name="Copeland A."/>
            <person name="Barry K.W."/>
            <person name="Cichocki N."/>
            <person name="Veneault-Fourrey C."/>
            <person name="LaButti K."/>
            <person name="Lindquist E.A."/>
            <person name="Lipzen A."/>
            <person name="Lundell T."/>
            <person name="Morin E."/>
            <person name="Murat C."/>
            <person name="Riley R."/>
            <person name="Ohm R."/>
            <person name="Sun H."/>
            <person name="Tunlid A."/>
            <person name="Henrissat B."/>
            <person name="Grigoriev I.V."/>
            <person name="Hibbett D.S."/>
            <person name="Martin F."/>
        </authorList>
    </citation>
    <scope>NUCLEOTIDE SEQUENCE [LARGE SCALE GENOMIC DNA]</scope>
    <source>
        <strain evidence="11 12">Koide BX008</strain>
    </source>
</reference>
<keyword evidence="6 9" id="KW-0812">Transmembrane</keyword>
<dbReference type="GO" id="GO:0008412">
    <property type="term" value="F:4-hydroxybenzoate polyprenyltransferase activity"/>
    <property type="evidence" value="ECO:0007669"/>
    <property type="project" value="UniProtKB-EC"/>
</dbReference>
<dbReference type="AlphaFoldDB" id="A0A0C2X583"/>
<dbReference type="GO" id="GO:0006744">
    <property type="term" value="P:ubiquinone biosynthetic process"/>
    <property type="evidence" value="ECO:0007669"/>
    <property type="project" value="UniProtKB-UniRule"/>
</dbReference>
<proteinExistence type="inferred from homology"/>
<dbReference type="InterPro" id="IPR000537">
    <property type="entry name" value="UbiA_prenyltransferase"/>
</dbReference>
<dbReference type="Proteomes" id="UP000054549">
    <property type="component" value="Unassembled WGS sequence"/>
</dbReference>
<dbReference type="OrthoDB" id="18170at2759"/>
<feature type="transmembrane region" description="Helical" evidence="9">
    <location>
        <begin position="124"/>
        <end position="146"/>
    </location>
</feature>
<keyword evidence="8 9" id="KW-0472">Membrane</keyword>
<keyword evidence="12" id="KW-1185">Reference proteome</keyword>
<keyword evidence="9" id="KW-0496">Mitochondrion</keyword>
<evidence type="ECO:0000256" key="6">
    <source>
        <dbReference type="ARBA" id="ARBA00022692"/>
    </source>
</evidence>
<comment type="catalytic activity">
    <reaction evidence="9">
        <text>an all-trans-polyprenyl diphosphate + 4-hydroxybenzoate = a 4-hydroxy-3-(all-trans-polyprenyl)benzoate + diphosphate</text>
        <dbReference type="Rhea" id="RHEA:44504"/>
        <dbReference type="Rhea" id="RHEA-COMP:9514"/>
        <dbReference type="Rhea" id="RHEA-COMP:9564"/>
        <dbReference type="ChEBI" id="CHEBI:17879"/>
        <dbReference type="ChEBI" id="CHEBI:33019"/>
        <dbReference type="ChEBI" id="CHEBI:58914"/>
        <dbReference type="ChEBI" id="CHEBI:78396"/>
        <dbReference type="EC" id="2.5.1.39"/>
    </reaction>
</comment>
<comment type="pathway">
    <text evidence="3">Secondary metabolite biosynthesis.</text>
</comment>
<dbReference type="UniPathway" id="UPA00232"/>
<feature type="transmembrane region" description="Helical" evidence="9">
    <location>
        <begin position="152"/>
        <end position="170"/>
    </location>
</feature>
<feature type="transmembrane region" description="Helical" evidence="9">
    <location>
        <begin position="274"/>
        <end position="291"/>
    </location>
</feature>
<organism evidence="11 12">
    <name type="scientific">Amanita muscaria (strain Koide BX008)</name>
    <dbReference type="NCBI Taxonomy" id="946122"/>
    <lineage>
        <taxon>Eukaryota</taxon>
        <taxon>Fungi</taxon>
        <taxon>Dikarya</taxon>
        <taxon>Basidiomycota</taxon>
        <taxon>Agaricomycotina</taxon>
        <taxon>Agaricomycetes</taxon>
        <taxon>Agaricomycetidae</taxon>
        <taxon>Agaricales</taxon>
        <taxon>Pluteineae</taxon>
        <taxon>Amanitaceae</taxon>
        <taxon>Amanita</taxon>
    </lineage>
</organism>
<evidence type="ECO:0000256" key="1">
    <source>
        <dbReference type="ARBA" id="ARBA00001946"/>
    </source>
</evidence>
<dbReference type="EC" id="2.5.1.39" evidence="9"/>
<dbReference type="STRING" id="946122.A0A0C2X583"/>
<dbReference type="InterPro" id="IPR044878">
    <property type="entry name" value="UbiA_sf"/>
</dbReference>
<dbReference type="CDD" id="cd13959">
    <property type="entry name" value="PT_UbiA_COQ2"/>
    <property type="match status" value="1"/>
</dbReference>
<evidence type="ECO:0000256" key="5">
    <source>
        <dbReference type="ARBA" id="ARBA00022679"/>
    </source>
</evidence>
<comment type="subcellular location">
    <subcellularLocation>
        <location evidence="2">Membrane</location>
        <topology evidence="2">Multi-pass membrane protein</topology>
    </subcellularLocation>
    <subcellularLocation>
        <location evidence="9">Mitochondrion inner membrane</location>
        <topology evidence="9">Multi-pass membrane protein</topology>
        <orientation evidence="9">Matrix side</orientation>
    </subcellularLocation>
</comment>
<evidence type="ECO:0000256" key="9">
    <source>
        <dbReference type="HAMAP-Rule" id="MF_03189"/>
    </source>
</evidence>
<accession>A0A0C2X583</accession>
<evidence type="ECO:0000256" key="8">
    <source>
        <dbReference type="ARBA" id="ARBA00023136"/>
    </source>
</evidence>
<keyword evidence="5 9" id="KW-0808">Transferase</keyword>
<dbReference type="PANTHER" id="PTHR11048">
    <property type="entry name" value="PRENYLTRANSFERASES"/>
    <property type="match status" value="1"/>
</dbReference>
<evidence type="ECO:0000313" key="11">
    <source>
        <dbReference type="EMBL" id="KIL63883.1"/>
    </source>
</evidence>
<name>A0A0C2X583_AMAMK</name>
<dbReference type="HOGENOM" id="CLU_034879_3_0_1"/>
<dbReference type="FunFam" id="1.20.120.1780:FF:000001">
    <property type="entry name" value="4-hydroxybenzoate octaprenyltransferase"/>
    <property type="match status" value="1"/>
</dbReference>
<dbReference type="GO" id="GO:0005743">
    <property type="term" value="C:mitochondrial inner membrane"/>
    <property type="evidence" value="ECO:0007669"/>
    <property type="project" value="UniProtKB-SubCell"/>
</dbReference>
<dbReference type="EMBL" id="KN818254">
    <property type="protein sequence ID" value="KIL63883.1"/>
    <property type="molecule type" value="Genomic_DNA"/>
</dbReference>
<sequence length="335" mass="38435">MGRSSSTKHDETTPLLPPKRSTDAPSPKSFLGLFSPNVRPYLEIIRLDKQTGTKLMFFPFAWGLTMAAYRVELPLKQYWVELLKYLFGAFILRASAVTINDIFDRDVDAKVERTKLRPLPSGRISVFAASVYLIIQYIIGICFLYFTRHGLAFYVALFQFLPLFAIYPLLKRFTHWPQAWLGLAMNFGFITSWIATTDSIEPYLFVTIMTACWCWTVMYDTIYACQDIKDDIKSGVHSTAILFGSWIKIILKLLAVTFVAMLGIAGYLNHQGPFFFTLSVGGTALQLVWRFSTLDLENNEHCWRDFNRNGQVCYLVWFGLFADYLTKTGILNFLL</sequence>
<feature type="region of interest" description="Disordered" evidence="10">
    <location>
        <begin position="1"/>
        <end position="27"/>
    </location>
</feature>
<keyword evidence="9" id="KW-0414">Isoprene biosynthesis</keyword>